<dbReference type="InterPro" id="IPR011990">
    <property type="entry name" value="TPR-like_helical_dom_sf"/>
</dbReference>
<reference evidence="3 4" key="1">
    <citation type="submission" date="2024-11" db="EMBL/GenBank/DDBJ databases">
        <title>A near-complete genome assembly of Cinchona calisaya.</title>
        <authorList>
            <person name="Lian D.C."/>
            <person name="Zhao X.W."/>
            <person name="Wei L."/>
        </authorList>
    </citation>
    <scope>NUCLEOTIDE SEQUENCE [LARGE SCALE GENOMIC DNA]</scope>
    <source>
        <tissue evidence="3">Nenye</tissue>
    </source>
</reference>
<keyword evidence="4" id="KW-1185">Reference proteome</keyword>
<dbReference type="Gene3D" id="1.25.40.10">
    <property type="entry name" value="Tetratricopeptide repeat domain"/>
    <property type="match status" value="2"/>
</dbReference>
<evidence type="ECO:0000313" key="4">
    <source>
        <dbReference type="Proteomes" id="UP001630127"/>
    </source>
</evidence>
<dbReference type="InterPro" id="IPR019734">
    <property type="entry name" value="TPR_rpt"/>
</dbReference>
<dbReference type="PROSITE" id="PS50005">
    <property type="entry name" value="TPR"/>
    <property type="match status" value="1"/>
</dbReference>
<accession>A0ABD3A6Q9</accession>
<dbReference type="Proteomes" id="UP001630127">
    <property type="component" value="Unassembled WGS sequence"/>
</dbReference>
<dbReference type="Pfam" id="PF13374">
    <property type="entry name" value="TPR_10"/>
    <property type="match status" value="1"/>
</dbReference>
<gene>
    <name evidence="3" type="ORF">ACH5RR_012102</name>
</gene>
<name>A0ABD3A6Q9_9GENT</name>
<dbReference type="EMBL" id="JBJUIK010000005">
    <property type="protein sequence ID" value="KAL3527446.1"/>
    <property type="molecule type" value="Genomic_DNA"/>
</dbReference>
<proteinExistence type="predicted"/>
<keyword evidence="1" id="KW-0802">TPR repeat</keyword>
<dbReference type="SMART" id="SM00028">
    <property type="entry name" value="TPR"/>
    <property type="match status" value="4"/>
</dbReference>
<dbReference type="PANTHER" id="PTHR47689">
    <property type="entry name" value="TETRATRICOPEPTIDE REPEAT (TPR)-LIKE SUPERFAMILY PROTEIN"/>
    <property type="match status" value="1"/>
</dbReference>
<dbReference type="Pfam" id="PF13424">
    <property type="entry name" value="TPR_12"/>
    <property type="match status" value="2"/>
</dbReference>
<feature type="repeat" description="TPR" evidence="1">
    <location>
        <begin position="203"/>
        <end position="236"/>
    </location>
</feature>
<evidence type="ECO:0000256" key="2">
    <source>
        <dbReference type="SAM" id="Coils"/>
    </source>
</evidence>
<dbReference type="SUPFAM" id="SSF48452">
    <property type="entry name" value="TPR-like"/>
    <property type="match status" value="2"/>
</dbReference>
<dbReference type="AlphaFoldDB" id="A0ABD3A6Q9"/>
<organism evidence="3 4">
    <name type="scientific">Cinchona calisaya</name>
    <dbReference type="NCBI Taxonomy" id="153742"/>
    <lineage>
        <taxon>Eukaryota</taxon>
        <taxon>Viridiplantae</taxon>
        <taxon>Streptophyta</taxon>
        <taxon>Embryophyta</taxon>
        <taxon>Tracheophyta</taxon>
        <taxon>Spermatophyta</taxon>
        <taxon>Magnoliopsida</taxon>
        <taxon>eudicotyledons</taxon>
        <taxon>Gunneridae</taxon>
        <taxon>Pentapetalae</taxon>
        <taxon>asterids</taxon>
        <taxon>lamiids</taxon>
        <taxon>Gentianales</taxon>
        <taxon>Rubiaceae</taxon>
        <taxon>Cinchonoideae</taxon>
        <taxon>Cinchoneae</taxon>
        <taxon>Cinchona</taxon>
    </lineage>
</organism>
<evidence type="ECO:0000256" key="1">
    <source>
        <dbReference type="PROSITE-ProRule" id="PRU00339"/>
    </source>
</evidence>
<sequence>MSFGQVAANLLRRLRNSPQARSAFSFSKKPTNNFPVSGRSKYIVGNGFGDYGGSGHHKETLQWILLSGQAAIILGINATPALAEDSSVQFSENTTGSEMSALQKVEDGSVISNIHTSKWRVFTDTGRDFFLQGKLEEAERFFLSALQEAREGFSNRDPHVASACNNLAELYRVKKEFDKAEPLYLEAISILEESFGPDDIRVGAALHNLGQFYLVRRKFEQARACYERALKIKRRVLGEGHPDYADTMYHLGTVMNLEGKEKDAEALVRDSVRILEDGGLGESITCLRRLQYLAQIYIKSNQIAEAENIQRKILHMMELSKGWNSLDTVIAAERLALTLQSVGTLKDAEELLERCLDARKTLLPEDHIETAANMLYIARVKMLKSNQLRKKDIPQAVAELHSARHLLSNSIRVARKFLHQLGKQRRNQQSHGVLRNIGRNEHSAMLILLQSLNALALLEITTLELQESRDNNHHVIEAENVLRECISAFKEFGTQTSLSDSPVVKAEYLSCLKHLVALVNDNTTPSLKQSKTAALEELKDEIKRVEVEISAARRQRS</sequence>
<dbReference type="PANTHER" id="PTHR47689:SF2">
    <property type="entry name" value="TETRATRICOPEPTIDE REPEAT (TPR)-LIKE SUPERFAMILY PROTEIN"/>
    <property type="match status" value="1"/>
</dbReference>
<evidence type="ECO:0000313" key="3">
    <source>
        <dbReference type="EMBL" id="KAL3527446.1"/>
    </source>
</evidence>
<keyword evidence="2" id="KW-0175">Coiled coil</keyword>
<feature type="coiled-coil region" evidence="2">
    <location>
        <begin position="528"/>
        <end position="555"/>
    </location>
</feature>
<comment type="caution">
    <text evidence="3">The sequence shown here is derived from an EMBL/GenBank/DDBJ whole genome shotgun (WGS) entry which is preliminary data.</text>
</comment>
<protein>
    <recommendedName>
        <fullName evidence="5">Kinesin light chain</fullName>
    </recommendedName>
</protein>
<evidence type="ECO:0008006" key="5">
    <source>
        <dbReference type="Google" id="ProtNLM"/>
    </source>
</evidence>